<sequence length="116" mass="12971">MIMIKIKVFKDEKNLIKQIELTGHAGYADSGYDIVCAAVSSQVISVENSLHQLLNIAVETEVNEVEGGYLKLTMPVVSDEKLSENGQLLLNHLVFALQVLSQNYSEFIKIQEKTFN</sequence>
<dbReference type="EMBL" id="WJQT01000010">
    <property type="protein sequence ID" value="MRJ47510.1"/>
    <property type="molecule type" value="Genomic_DNA"/>
</dbReference>
<evidence type="ECO:0000313" key="9">
    <source>
        <dbReference type="Proteomes" id="UP000440066"/>
    </source>
</evidence>
<reference evidence="7 10" key="2">
    <citation type="submission" date="2019-11" db="EMBL/GenBank/DDBJ databases">
        <title>Characterisation of Fundicoccus ignavus gen. nov. sp. nov., a novel genus of the family Aerococcaceae isolated from bulk tank milk.</title>
        <authorList>
            <person name="Siebert A."/>
            <person name="Huptas C."/>
            <person name="Wenning M."/>
            <person name="Scherer S."/>
            <person name="Doll E.V."/>
        </authorList>
    </citation>
    <scope>NUCLEOTIDE SEQUENCE [LARGE SCALE GENOMIC DNA]</scope>
    <source>
        <strain evidence="7 10">DSM 109653</strain>
    </source>
</reference>
<keyword evidence="4" id="KW-0788">Thiol protease</keyword>
<evidence type="ECO:0000313" key="7">
    <source>
        <dbReference type="EMBL" id="MRI81448.1"/>
    </source>
</evidence>
<dbReference type="Proteomes" id="UP000469870">
    <property type="component" value="Unassembled WGS sequence"/>
</dbReference>
<gene>
    <name evidence="8" type="ORF">GF867_08030</name>
    <name evidence="7" type="ORF">GIY11_05400</name>
</gene>
<dbReference type="PANTHER" id="PTHR39178:SF1">
    <property type="entry name" value="RIBOSOMAL-PROCESSING CYSTEINE PROTEASE PRP"/>
    <property type="match status" value="1"/>
</dbReference>
<evidence type="ECO:0000256" key="4">
    <source>
        <dbReference type="ARBA" id="ARBA00022807"/>
    </source>
</evidence>
<reference evidence="8 9" key="1">
    <citation type="submission" date="2019-11" db="EMBL/GenBank/DDBJ databases">
        <title>Characterisation of Fundicoccus ignavus gen. nov. sp. nov., a novel genus of the family Aerococcaceae from bulk tank milk.</title>
        <authorList>
            <person name="Siebert A."/>
            <person name="Huptas C."/>
            <person name="Wenning M."/>
            <person name="Scherer S."/>
            <person name="Doll E.V."/>
        </authorList>
    </citation>
    <scope>NUCLEOTIDE SEQUENCE [LARGE SCALE GENOMIC DNA]</scope>
    <source>
        <strain evidence="8 9">DSM 109652</strain>
    </source>
</reference>
<keyword evidence="2 8" id="KW-0645">Protease</keyword>
<dbReference type="Proteomes" id="UP000440066">
    <property type="component" value="Unassembled WGS sequence"/>
</dbReference>
<dbReference type="GO" id="GO:0006508">
    <property type="term" value="P:proteolysis"/>
    <property type="evidence" value="ECO:0007669"/>
    <property type="project" value="UniProtKB-KW"/>
</dbReference>
<proteinExistence type="inferred from homology"/>
<dbReference type="Gene3D" id="3.30.70.1490">
    <property type="entry name" value="Cysteine protease Prp"/>
    <property type="match status" value="1"/>
</dbReference>
<evidence type="ECO:0000256" key="3">
    <source>
        <dbReference type="ARBA" id="ARBA00022801"/>
    </source>
</evidence>
<protein>
    <recommendedName>
        <fullName evidence="6">Ribosomal processing cysteine protease Prp</fullName>
    </recommendedName>
</protein>
<dbReference type="InterPro" id="IPR036764">
    <property type="entry name" value="Peptidase_Prp_sf"/>
</dbReference>
<evidence type="ECO:0000256" key="6">
    <source>
        <dbReference type="ARBA" id="ARBA00044538"/>
    </source>
</evidence>
<evidence type="ECO:0000313" key="10">
    <source>
        <dbReference type="Proteomes" id="UP000469870"/>
    </source>
</evidence>
<evidence type="ECO:0000256" key="1">
    <source>
        <dbReference type="ARBA" id="ARBA00022517"/>
    </source>
</evidence>
<accession>A0A844CEC7</accession>
<dbReference type="CDD" id="cd16332">
    <property type="entry name" value="Prp-like"/>
    <property type="match status" value="1"/>
</dbReference>
<dbReference type="AlphaFoldDB" id="A0A844CEC7"/>
<evidence type="ECO:0000256" key="2">
    <source>
        <dbReference type="ARBA" id="ARBA00022670"/>
    </source>
</evidence>
<keyword evidence="3" id="KW-0378">Hydrolase</keyword>
<evidence type="ECO:0000256" key="5">
    <source>
        <dbReference type="ARBA" id="ARBA00044503"/>
    </source>
</evidence>
<dbReference type="SUPFAM" id="SSF118010">
    <property type="entry name" value="TM1457-like"/>
    <property type="match status" value="1"/>
</dbReference>
<evidence type="ECO:0000313" key="8">
    <source>
        <dbReference type="EMBL" id="MRJ47510.1"/>
    </source>
</evidence>
<dbReference type="PANTHER" id="PTHR39178">
    <property type="entry name" value="HYPOTHETICAL RIBOSOME-ASSOCIATED PROTEIN"/>
    <property type="match status" value="1"/>
</dbReference>
<comment type="caution">
    <text evidence="8">The sequence shown here is derived from an EMBL/GenBank/DDBJ whole genome shotgun (WGS) entry which is preliminary data.</text>
</comment>
<dbReference type="InterPro" id="IPR007422">
    <property type="entry name" value="Peptidase_Prp"/>
</dbReference>
<dbReference type="GO" id="GO:0042254">
    <property type="term" value="P:ribosome biogenesis"/>
    <property type="evidence" value="ECO:0007669"/>
    <property type="project" value="UniProtKB-KW"/>
</dbReference>
<dbReference type="EMBL" id="WJQR01000004">
    <property type="protein sequence ID" value="MRI81448.1"/>
    <property type="molecule type" value="Genomic_DNA"/>
</dbReference>
<name>A0A844CEC7_9LACT</name>
<dbReference type="Pfam" id="PF04327">
    <property type="entry name" value="Peptidase_Prp"/>
    <property type="match status" value="1"/>
</dbReference>
<keyword evidence="1" id="KW-0690">Ribosome biogenesis</keyword>
<dbReference type="GO" id="GO:0008234">
    <property type="term" value="F:cysteine-type peptidase activity"/>
    <property type="evidence" value="ECO:0007669"/>
    <property type="project" value="UniProtKB-KW"/>
</dbReference>
<comment type="similarity">
    <text evidence="5">Belongs to the Prp family.</text>
</comment>
<organism evidence="8 9">
    <name type="scientific">Fundicoccus ignavus</name>
    <dbReference type="NCBI Taxonomy" id="2664442"/>
    <lineage>
        <taxon>Bacteria</taxon>
        <taxon>Bacillati</taxon>
        <taxon>Bacillota</taxon>
        <taxon>Bacilli</taxon>
        <taxon>Lactobacillales</taxon>
        <taxon>Aerococcaceae</taxon>
        <taxon>Fundicoccus</taxon>
    </lineage>
</organism>